<evidence type="ECO:0000313" key="1">
    <source>
        <dbReference type="EMBL" id="KAJ9593642.1"/>
    </source>
</evidence>
<name>A0AAD8A8F3_DIPPU</name>
<feature type="non-terminal residue" evidence="1">
    <location>
        <position position="60"/>
    </location>
</feature>
<dbReference type="Proteomes" id="UP001233999">
    <property type="component" value="Unassembled WGS sequence"/>
</dbReference>
<reference evidence="1" key="1">
    <citation type="journal article" date="2023" name="IScience">
        <title>Live-bearing cockroach genome reveals convergent evolutionary mechanisms linked to viviparity in insects and beyond.</title>
        <authorList>
            <person name="Fouks B."/>
            <person name="Harrison M.C."/>
            <person name="Mikhailova A.A."/>
            <person name="Marchal E."/>
            <person name="English S."/>
            <person name="Carruthers M."/>
            <person name="Jennings E.C."/>
            <person name="Chiamaka E.L."/>
            <person name="Frigard R.A."/>
            <person name="Pippel M."/>
            <person name="Attardo G.M."/>
            <person name="Benoit J.B."/>
            <person name="Bornberg-Bauer E."/>
            <person name="Tobe S.S."/>
        </authorList>
    </citation>
    <scope>NUCLEOTIDE SEQUENCE</scope>
    <source>
        <strain evidence="1">Stay&amp;Tobe</strain>
    </source>
</reference>
<feature type="non-terminal residue" evidence="1">
    <location>
        <position position="1"/>
    </location>
</feature>
<reference evidence="1" key="2">
    <citation type="submission" date="2023-05" db="EMBL/GenBank/DDBJ databases">
        <authorList>
            <person name="Fouks B."/>
        </authorList>
    </citation>
    <scope>NUCLEOTIDE SEQUENCE</scope>
    <source>
        <strain evidence="1">Stay&amp;Tobe</strain>
        <tissue evidence="1">Testes</tissue>
    </source>
</reference>
<keyword evidence="2" id="KW-1185">Reference proteome</keyword>
<accession>A0AAD8A8F3</accession>
<comment type="caution">
    <text evidence="1">The sequence shown here is derived from an EMBL/GenBank/DDBJ whole genome shotgun (WGS) entry which is preliminary data.</text>
</comment>
<dbReference type="EMBL" id="JASPKZ010003419">
    <property type="protein sequence ID" value="KAJ9593642.1"/>
    <property type="molecule type" value="Genomic_DNA"/>
</dbReference>
<organism evidence="1 2">
    <name type="scientific">Diploptera punctata</name>
    <name type="common">Pacific beetle cockroach</name>
    <dbReference type="NCBI Taxonomy" id="6984"/>
    <lineage>
        <taxon>Eukaryota</taxon>
        <taxon>Metazoa</taxon>
        <taxon>Ecdysozoa</taxon>
        <taxon>Arthropoda</taxon>
        <taxon>Hexapoda</taxon>
        <taxon>Insecta</taxon>
        <taxon>Pterygota</taxon>
        <taxon>Neoptera</taxon>
        <taxon>Polyneoptera</taxon>
        <taxon>Dictyoptera</taxon>
        <taxon>Blattodea</taxon>
        <taxon>Blaberoidea</taxon>
        <taxon>Blaberidae</taxon>
        <taxon>Diplopterinae</taxon>
        <taxon>Diploptera</taxon>
    </lineage>
</organism>
<evidence type="ECO:0000313" key="2">
    <source>
        <dbReference type="Proteomes" id="UP001233999"/>
    </source>
</evidence>
<proteinExistence type="predicted"/>
<protein>
    <submittedName>
        <fullName evidence="1">Uncharacterized protein</fullName>
    </submittedName>
</protein>
<sequence>GGGLDGYNLQLWSLAKRRRTTSLKTTANSPEIFKIIIVTPAVKDYVNTFIFIFIYKIYYN</sequence>
<dbReference type="AlphaFoldDB" id="A0AAD8A8F3"/>
<gene>
    <name evidence="1" type="ORF">L9F63_014820</name>
</gene>